<name>A0AAE2CQK0_9LAMI</name>
<protein>
    <submittedName>
        <fullName evidence="1">Uncharacterized protein</fullName>
    </submittedName>
</protein>
<gene>
    <name evidence="1" type="ORF">Salat_0846600</name>
</gene>
<dbReference type="Proteomes" id="UP001293254">
    <property type="component" value="Unassembled WGS sequence"/>
</dbReference>
<organism evidence="1 2">
    <name type="scientific">Sesamum alatum</name>
    <dbReference type="NCBI Taxonomy" id="300844"/>
    <lineage>
        <taxon>Eukaryota</taxon>
        <taxon>Viridiplantae</taxon>
        <taxon>Streptophyta</taxon>
        <taxon>Embryophyta</taxon>
        <taxon>Tracheophyta</taxon>
        <taxon>Spermatophyta</taxon>
        <taxon>Magnoliopsida</taxon>
        <taxon>eudicotyledons</taxon>
        <taxon>Gunneridae</taxon>
        <taxon>Pentapetalae</taxon>
        <taxon>asterids</taxon>
        <taxon>lamiids</taxon>
        <taxon>Lamiales</taxon>
        <taxon>Pedaliaceae</taxon>
        <taxon>Sesamum</taxon>
    </lineage>
</organism>
<evidence type="ECO:0000313" key="1">
    <source>
        <dbReference type="EMBL" id="KAK4430848.1"/>
    </source>
</evidence>
<dbReference type="AlphaFoldDB" id="A0AAE2CQK0"/>
<reference evidence="1" key="1">
    <citation type="submission" date="2020-06" db="EMBL/GenBank/DDBJ databases">
        <authorList>
            <person name="Li T."/>
            <person name="Hu X."/>
            <person name="Zhang T."/>
            <person name="Song X."/>
            <person name="Zhang H."/>
            <person name="Dai N."/>
            <person name="Sheng W."/>
            <person name="Hou X."/>
            <person name="Wei L."/>
        </authorList>
    </citation>
    <scope>NUCLEOTIDE SEQUENCE</scope>
    <source>
        <strain evidence="1">3651</strain>
        <tissue evidence="1">Leaf</tissue>
    </source>
</reference>
<evidence type="ECO:0000313" key="2">
    <source>
        <dbReference type="Proteomes" id="UP001293254"/>
    </source>
</evidence>
<comment type="caution">
    <text evidence="1">The sequence shown here is derived from an EMBL/GenBank/DDBJ whole genome shotgun (WGS) entry which is preliminary data.</text>
</comment>
<sequence>MYKGVVLVIDQERLMASFVPEMEAHATKHLMQLTQFVHGSSLRAASLIVMSKASDTRAKAASLNRRQLQNDYNTLNASLRIFARTLPTIKRCLKIQHLQGFKEDFDVSQLDPSKDENLEPYEEEAKFIDVPVDNEFYSLPPPKAMHLSSWLLASIQCATTNLLLLQLRQGSPLPNQLI</sequence>
<keyword evidence="2" id="KW-1185">Reference proteome</keyword>
<proteinExistence type="predicted"/>
<dbReference type="EMBL" id="JACGWO010000003">
    <property type="protein sequence ID" value="KAK4430848.1"/>
    <property type="molecule type" value="Genomic_DNA"/>
</dbReference>
<accession>A0AAE2CQK0</accession>
<reference evidence="1" key="2">
    <citation type="journal article" date="2024" name="Plant">
        <title>Genomic evolution and insights into agronomic trait innovations of Sesamum species.</title>
        <authorList>
            <person name="Miao H."/>
            <person name="Wang L."/>
            <person name="Qu L."/>
            <person name="Liu H."/>
            <person name="Sun Y."/>
            <person name="Le M."/>
            <person name="Wang Q."/>
            <person name="Wei S."/>
            <person name="Zheng Y."/>
            <person name="Lin W."/>
            <person name="Duan Y."/>
            <person name="Cao H."/>
            <person name="Xiong S."/>
            <person name="Wang X."/>
            <person name="Wei L."/>
            <person name="Li C."/>
            <person name="Ma Q."/>
            <person name="Ju M."/>
            <person name="Zhao R."/>
            <person name="Li G."/>
            <person name="Mu C."/>
            <person name="Tian Q."/>
            <person name="Mei H."/>
            <person name="Zhang T."/>
            <person name="Gao T."/>
            <person name="Zhang H."/>
        </authorList>
    </citation>
    <scope>NUCLEOTIDE SEQUENCE</scope>
    <source>
        <strain evidence="1">3651</strain>
    </source>
</reference>